<evidence type="ECO:0000313" key="10">
    <source>
        <dbReference type="EMBL" id="SNV17848.1"/>
    </source>
</evidence>
<evidence type="ECO:0000313" key="11">
    <source>
        <dbReference type="Proteomes" id="UP000242637"/>
    </source>
</evidence>
<keyword evidence="11" id="KW-1185">Reference proteome</keyword>
<dbReference type="InterPro" id="IPR032466">
    <property type="entry name" value="Metal_Hydrolase"/>
</dbReference>
<accession>A0A239V812</accession>
<proteinExistence type="inferred from homology"/>
<feature type="domain" description="Amidohydrolase-related" evidence="9">
    <location>
        <begin position="49"/>
        <end position="376"/>
    </location>
</feature>
<dbReference type="OrthoDB" id="9776488at2"/>
<feature type="binding site" evidence="7">
    <location>
        <position position="139"/>
    </location>
    <ligand>
        <name>substrate</name>
    </ligand>
</feature>
<feature type="binding site" evidence="7">
    <location>
        <begin position="307"/>
        <end position="309"/>
    </location>
    <ligand>
        <name>substrate</name>
    </ligand>
</feature>
<dbReference type="NCBIfam" id="TIGR00221">
    <property type="entry name" value="nagA"/>
    <property type="match status" value="1"/>
</dbReference>
<dbReference type="EC" id="3.5.1.25" evidence="10"/>
<evidence type="ECO:0000256" key="8">
    <source>
        <dbReference type="PIRSR" id="PIRSR038994-3"/>
    </source>
</evidence>
<protein>
    <submittedName>
        <fullName evidence="10">N-acetylglucosamine-6-phosphate deacetylase</fullName>
        <ecNumber evidence="10">3.5.1.25</ecNumber>
    </submittedName>
</protein>
<dbReference type="CDD" id="cd00854">
    <property type="entry name" value="NagA"/>
    <property type="match status" value="1"/>
</dbReference>
<comment type="similarity">
    <text evidence="1 5">Belongs to the metallo-dependent hydrolases superfamily. NagA family.</text>
</comment>
<keyword evidence="2 8" id="KW-0479">Metal-binding</keyword>
<dbReference type="KEGG" id="dco:SAMEA4475696_0307"/>
<dbReference type="STRING" id="1121387.GCA_000429885_01408"/>
<gene>
    <name evidence="10" type="primary">nagA</name>
    <name evidence="10" type="ORF">SAMEA4475696_00307</name>
</gene>
<dbReference type="EMBL" id="LT906453">
    <property type="protein sequence ID" value="SNV17848.1"/>
    <property type="molecule type" value="Genomic_DNA"/>
</dbReference>
<dbReference type="InterPro" id="IPR003764">
    <property type="entry name" value="GlcNAc_6-P_deAcase"/>
</dbReference>
<dbReference type="GO" id="GO:0008448">
    <property type="term" value="F:N-acetylglucosamine-6-phosphate deacetylase activity"/>
    <property type="evidence" value="ECO:0007669"/>
    <property type="project" value="UniProtKB-EC"/>
</dbReference>
<dbReference type="PIRSF" id="PIRSF038994">
    <property type="entry name" value="NagA"/>
    <property type="match status" value="1"/>
</dbReference>
<reference evidence="10 11" key="1">
    <citation type="submission" date="2017-06" db="EMBL/GenBank/DDBJ databases">
        <authorList>
            <consortium name="Pathogen Informatics"/>
        </authorList>
    </citation>
    <scope>NUCLEOTIDE SEQUENCE [LARGE SCALE GENOMIC DNA]</scope>
    <source>
        <strain evidence="10 11">NCTC13039</strain>
    </source>
</reference>
<feature type="binding site" evidence="7">
    <location>
        <begin position="218"/>
        <end position="219"/>
    </location>
    <ligand>
        <name>substrate</name>
    </ligand>
</feature>
<evidence type="ECO:0000256" key="5">
    <source>
        <dbReference type="PIRNR" id="PIRNR038994"/>
    </source>
</evidence>
<dbReference type="GeneID" id="63458604"/>
<dbReference type="GO" id="GO:0006046">
    <property type="term" value="P:N-acetylglucosamine catabolic process"/>
    <property type="evidence" value="ECO:0007669"/>
    <property type="project" value="TreeGrafter"/>
</dbReference>
<dbReference type="AlphaFoldDB" id="A0A239V812"/>
<feature type="binding site" evidence="8">
    <location>
        <position position="215"/>
    </location>
    <ligand>
        <name>Zn(2+)</name>
        <dbReference type="ChEBI" id="CHEBI:29105"/>
    </ligand>
</feature>
<feature type="binding site" evidence="7">
    <location>
        <position position="226"/>
    </location>
    <ligand>
        <name>substrate</name>
    </ligand>
</feature>
<dbReference type="SUPFAM" id="SSF51338">
    <property type="entry name" value="Composite domain of metallo-dependent hydrolases"/>
    <property type="match status" value="1"/>
</dbReference>
<dbReference type="PANTHER" id="PTHR11113">
    <property type="entry name" value="N-ACETYLGLUCOSAMINE-6-PHOSPHATE DEACETYLASE"/>
    <property type="match status" value="1"/>
</dbReference>
<feature type="binding site" evidence="7">
    <location>
        <position position="250"/>
    </location>
    <ligand>
        <name>substrate</name>
    </ligand>
</feature>
<dbReference type="Gene3D" id="2.30.40.10">
    <property type="entry name" value="Urease, subunit C, domain 1"/>
    <property type="match status" value="1"/>
</dbReference>
<evidence type="ECO:0000256" key="6">
    <source>
        <dbReference type="PIRSR" id="PIRSR038994-1"/>
    </source>
</evidence>
<dbReference type="InterPro" id="IPR006680">
    <property type="entry name" value="Amidohydro-rel"/>
</dbReference>
<comment type="cofactor">
    <cofactor evidence="8">
        <name>a divalent metal cation</name>
        <dbReference type="ChEBI" id="CHEBI:60240"/>
    </cofactor>
    <text evidence="8">Binds 1 divalent metal cation per subunit.</text>
</comment>
<dbReference type="RefSeq" id="WP_034401278.1">
    <property type="nucleotide sequence ID" value="NZ_JAAFNI010000001.1"/>
</dbReference>
<dbReference type="GO" id="GO:0046872">
    <property type="term" value="F:metal ion binding"/>
    <property type="evidence" value="ECO:0007669"/>
    <property type="project" value="UniProtKB-KW"/>
</dbReference>
<dbReference type="InterPro" id="IPR011059">
    <property type="entry name" value="Metal-dep_hydrolase_composite"/>
</dbReference>
<feature type="binding site" evidence="8">
    <location>
        <position position="128"/>
    </location>
    <ligand>
        <name>Zn(2+)</name>
        <dbReference type="ChEBI" id="CHEBI:29105"/>
    </ligand>
</feature>
<dbReference type="PANTHER" id="PTHR11113:SF14">
    <property type="entry name" value="N-ACETYLGLUCOSAMINE-6-PHOSPHATE DEACETYLASE"/>
    <property type="match status" value="1"/>
</dbReference>
<evidence type="ECO:0000256" key="7">
    <source>
        <dbReference type="PIRSR" id="PIRSR038994-2"/>
    </source>
</evidence>
<feature type="active site" description="Proton donor/acceptor" evidence="6">
    <location>
        <position position="273"/>
    </location>
</feature>
<keyword evidence="4 5" id="KW-0119">Carbohydrate metabolism</keyword>
<sequence>MSCVISARAVVSGTDVLRPGWVEVETDRVVAVGAGTPPRPADQDFPSAVIVPGFVDTHCHGGGGGAFTDATAAEDDPAVLSALTCHRAHGTTRMMASLVSASPEALLNQVVALRPHVEAGRLLGIHLEGPWMSPCRLGAHDPTAVRHPGIEEIDALLEAANGTIAMVTLAPELPGGFDAVRRFAQDGVAVAVGHTDATYDVTCAAIESGARVGTHLFNAMRGVHHREPGPVIALMGDPRVTVELITDGVHVHPAVYTDVVRSVGAHRVALVTDAMAAAGMPDGRYGLGTLDVDVVDGVAKVAGTETIAGSTATMDSLFRFAITHGGLQEDEALVAAVQQTAVTPAQAHGVEVAALRVGDRADLVALDEQWTVIDVMHAGAWLSS</sequence>
<keyword evidence="3 5" id="KW-0378">Hydrolase</keyword>
<evidence type="ECO:0000256" key="2">
    <source>
        <dbReference type="ARBA" id="ARBA00022723"/>
    </source>
</evidence>
<evidence type="ECO:0000259" key="9">
    <source>
        <dbReference type="Pfam" id="PF01979"/>
    </source>
</evidence>
<evidence type="ECO:0000256" key="3">
    <source>
        <dbReference type="ARBA" id="ARBA00022801"/>
    </source>
</evidence>
<organism evidence="10 11">
    <name type="scientific">Dermatophilus congolensis</name>
    <dbReference type="NCBI Taxonomy" id="1863"/>
    <lineage>
        <taxon>Bacteria</taxon>
        <taxon>Bacillati</taxon>
        <taxon>Actinomycetota</taxon>
        <taxon>Actinomycetes</taxon>
        <taxon>Micrococcales</taxon>
        <taxon>Dermatophilaceae</taxon>
        <taxon>Dermatophilus</taxon>
    </lineage>
</organism>
<dbReference type="Gene3D" id="3.20.20.140">
    <property type="entry name" value="Metal-dependent hydrolases"/>
    <property type="match status" value="1"/>
</dbReference>
<dbReference type="Pfam" id="PF01979">
    <property type="entry name" value="Amidohydro_1"/>
    <property type="match status" value="1"/>
</dbReference>
<name>A0A239V812_9MICO</name>
<dbReference type="SUPFAM" id="SSF51556">
    <property type="entry name" value="Metallo-dependent hydrolases"/>
    <property type="match status" value="1"/>
</dbReference>
<evidence type="ECO:0000256" key="4">
    <source>
        <dbReference type="ARBA" id="ARBA00023277"/>
    </source>
</evidence>
<dbReference type="Proteomes" id="UP000242637">
    <property type="component" value="Chromosome 1"/>
</dbReference>
<feature type="binding site" evidence="8">
    <location>
        <position position="194"/>
    </location>
    <ligand>
        <name>Zn(2+)</name>
        <dbReference type="ChEBI" id="CHEBI:29105"/>
    </ligand>
</feature>
<evidence type="ECO:0000256" key="1">
    <source>
        <dbReference type="ARBA" id="ARBA00010716"/>
    </source>
</evidence>